<keyword evidence="1" id="KW-0812">Transmembrane</keyword>
<feature type="transmembrane region" description="Helical" evidence="1">
    <location>
        <begin position="12"/>
        <end position="31"/>
    </location>
</feature>
<organism evidence="2 3">
    <name type="scientific">Candidatus Enterocloster excrementipullorum</name>
    <dbReference type="NCBI Taxonomy" id="2838559"/>
    <lineage>
        <taxon>Bacteria</taxon>
        <taxon>Bacillati</taxon>
        <taxon>Bacillota</taxon>
        <taxon>Clostridia</taxon>
        <taxon>Lachnospirales</taxon>
        <taxon>Lachnospiraceae</taxon>
        <taxon>Enterocloster</taxon>
    </lineage>
</organism>
<evidence type="ECO:0008006" key="4">
    <source>
        <dbReference type="Google" id="ProtNLM"/>
    </source>
</evidence>
<sequence>MKQKRDRFRGKYDIFTLYLIPAATLLLASLGSWTGSNLSEVGSLSGSRLVFSLWGMFLGSYFGLYAAHLFRMGSYRRAWGRGLVCLGVLFLLLAVAIPYVPEAHPKEAALHVLFAFFAPILFAAGLVCFLRFVSARDRMHFKRAWIFFWMVLGFSLLMLFLAGFITTLLEVFLVFSIGAYLRYVERLLACR</sequence>
<evidence type="ECO:0000256" key="1">
    <source>
        <dbReference type="SAM" id="Phobius"/>
    </source>
</evidence>
<dbReference type="Proteomes" id="UP000823910">
    <property type="component" value="Unassembled WGS sequence"/>
</dbReference>
<accession>A0A9D2MZQ2</accession>
<gene>
    <name evidence="2" type="ORF">H9704_07130</name>
</gene>
<feature type="transmembrane region" description="Helical" evidence="1">
    <location>
        <begin position="145"/>
        <end position="165"/>
    </location>
</feature>
<protein>
    <recommendedName>
        <fullName evidence="4">DUF998 domain-containing protein</fullName>
    </recommendedName>
</protein>
<dbReference type="AlphaFoldDB" id="A0A9D2MZQ2"/>
<feature type="transmembrane region" description="Helical" evidence="1">
    <location>
        <begin position="112"/>
        <end position="133"/>
    </location>
</feature>
<reference evidence="2" key="1">
    <citation type="journal article" date="2021" name="PeerJ">
        <title>Extensive microbial diversity within the chicken gut microbiome revealed by metagenomics and culture.</title>
        <authorList>
            <person name="Gilroy R."/>
            <person name="Ravi A."/>
            <person name="Getino M."/>
            <person name="Pursley I."/>
            <person name="Horton D.L."/>
            <person name="Alikhan N.F."/>
            <person name="Baker D."/>
            <person name="Gharbi K."/>
            <person name="Hall N."/>
            <person name="Watson M."/>
            <person name="Adriaenssens E.M."/>
            <person name="Foster-Nyarko E."/>
            <person name="Jarju S."/>
            <person name="Secka A."/>
            <person name="Antonio M."/>
            <person name="Oren A."/>
            <person name="Chaudhuri R.R."/>
            <person name="La Ragione R."/>
            <person name="Hildebrand F."/>
            <person name="Pallen M.J."/>
        </authorList>
    </citation>
    <scope>NUCLEOTIDE SEQUENCE</scope>
    <source>
        <strain evidence="2">CHK180-15479</strain>
    </source>
</reference>
<comment type="caution">
    <text evidence="2">The sequence shown here is derived from an EMBL/GenBank/DDBJ whole genome shotgun (WGS) entry which is preliminary data.</text>
</comment>
<reference evidence="2" key="2">
    <citation type="submission" date="2021-04" db="EMBL/GenBank/DDBJ databases">
        <authorList>
            <person name="Gilroy R."/>
        </authorList>
    </citation>
    <scope>NUCLEOTIDE SEQUENCE</scope>
    <source>
        <strain evidence="2">CHK180-15479</strain>
    </source>
</reference>
<proteinExistence type="predicted"/>
<evidence type="ECO:0000313" key="2">
    <source>
        <dbReference type="EMBL" id="HJC05910.1"/>
    </source>
</evidence>
<feature type="transmembrane region" description="Helical" evidence="1">
    <location>
        <begin position="82"/>
        <end position="100"/>
    </location>
</feature>
<evidence type="ECO:0000313" key="3">
    <source>
        <dbReference type="Proteomes" id="UP000823910"/>
    </source>
</evidence>
<feature type="transmembrane region" description="Helical" evidence="1">
    <location>
        <begin position="51"/>
        <end position="70"/>
    </location>
</feature>
<dbReference type="EMBL" id="DWWT01000029">
    <property type="protein sequence ID" value="HJC05910.1"/>
    <property type="molecule type" value="Genomic_DNA"/>
</dbReference>
<keyword evidence="1" id="KW-1133">Transmembrane helix</keyword>
<name>A0A9D2MZQ2_9FIRM</name>
<keyword evidence="1" id="KW-0472">Membrane</keyword>